<dbReference type="EMBL" id="VSRR010000939">
    <property type="protein sequence ID" value="MPC21070.1"/>
    <property type="molecule type" value="Genomic_DNA"/>
</dbReference>
<evidence type="ECO:0000313" key="2">
    <source>
        <dbReference type="EMBL" id="MPC21070.1"/>
    </source>
</evidence>
<reference evidence="2 3" key="1">
    <citation type="submission" date="2019-05" db="EMBL/GenBank/DDBJ databases">
        <title>Another draft genome of Portunus trituberculatus and its Hox gene families provides insights of decapod evolution.</title>
        <authorList>
            <person name="Jeong J.-H."/>
            <person name="Song I."/>
            <person name="Kim S."/>
            <person name="Choi T."/>
            <person name="Kim D."/>
            <person name="Ryu S."/>
            <person name="Kim W."/>
        </authorList>
    </citation>
    <scope>NUCLEOTIDE SEQUENCE [LARGE SCALE GENOMIC DNA]</scope>
    <source>
        <tissue evidence="2">Muscle</tissue>
    </source>
</reference>
<evidence type="ECO:0000256" key="1">
    <source>
        <dbReference type="SAM" id="MobiDB-lite"/>
    </source>
</evidence>
<protein>
    <submittedName>
        <fullName evidence="2">Uncharacterized protein</fullName>
    </submittedName>
</protein>
<proteinExistence type="predicted"/>
<keyword evidence="3" id="KW-1185">Reference proteome</keyword>
<sequence>MMVRKYPRSETHKWSFETEERESRDQVTEAWVWLEGESQPSKMSPGRTRRQAWRVSAVELMFSGEALESRSYSCRGEGEGEEAAGTKYGSSSCGAVLHVSLAKAATLGGGAGRPHVTSEACETDLSLNTLTLTPGTFITVQTPLQHSPSLVFVLIPAGGSSGRSPCTSTQPSPSPPPPRLLGLSATTPALLSVLVSLSLSSGRNSPRDWLFVAHARSTPCRARQSQILSRVGGVDTRAGVCCARKREWETY</sequence>
<organism evidence="2 3">
    <name type="scientific">Portunus trituberculatus</name>
    <name type="common">Swimming crab</name>
    <name type="synonym">Neptunus trituberculatus</name>
    <dbReference type="NCBI Taxonomy" id="210409"/>
    <lineage>
        <taxon>Eukaryota</taxon>
        <taxon>Metazoa</taxon>
        <taxon>Ecdysozoa</taxon>
        <taxon>Arthropoda</taxon>
        <taxon>Crustacea</taxon>
        <taxon>Multicrustacea</taxon>
        <taxon>Malacostraca</taxon>
        <taxon>Eumalacostraca</taxon>
        <taxon>Eucarida</taxon>
        <taxon>Decapoda</taxon>
        <taxon>Pleocyemata</taxon>
        <taxon>Brachyura</taxon>
        <taxon>Eubrachyura</taxon>
        <taxon>Portunoidea</taxon>
        <taxon>Portunidae</taxon>
        <taxon>Portuninae</taxon>
        <taxon>Portunus</taxon>
    </lineage>
</organism>
<dbReference type="AlphaFoldDB" id="A0A5B7DI54"/>
<evidence type="ECO:0000313" key="3">
    <source>
        <dbReference type="Proteomes" id="UP000324222"/>
    </source>
</evidence>
<feature type="compositionally biased region" description="Basic and acidic residues" evidence="1">
    <location>
        <begin position="7"/>
        <end position="21"/>
    </location>
</feature>
<feature type="region of interest" description="Disordered" evidence="1">
    <location>
        <begin position="1"/>
        <end position="21"/>
    </location>
</feature>
<comment type="caution">
    <text evidence="2">The sequence shown here is derived from an EMBL/GenBank/DDBJ whole genome shotgun (WGS) entry which is preliminary data.</text>
</comment>
<name>A0A5B7DI54_PORTR</name>
<accession>A0A5B7DI54</accession>
<gene>
    <name evidence="2" type="ORF">E2C01_014043</name>
</gene>
<dbReference type="Proteomes" id="UP000324222">
    <property type="component" value="Unassembled WGS sequence"/>
</dbReference>